<dbReference type="Proteomes" id="UP000552883">
    <property type="component" value="Unassembled WGS sequence"/>
</dbReference>
<keyword evidence="1" id="KW-0472">Membrane</keyword>
<comment type="caution">
    <text evidence="2">The sequence shown here is derived from an EMBL/GenBank/DDBJ whole genome shotgun (WGS) entry which is preliminary data.</text>
</comment>
<evidence type="ECO:0000256" key="1">
    <source>
        <dbReference type="SAM" id="Phobius"/>
    </source>
</evidence>
<evidence type="ECO:0000313" key="2">
    <source>
        <dbReference type="EMBL" id="MBB5618706.1"/>
    </source>
</evidence>
<keyword evidence="1" id="KW-1133">Transmembrane helix</keyword>
<reference evidence="2 3" key="1">
    <citation type="submission" date="2020-08" db="EMBL/GenBank/DDBJ databases">
        <title>Sequencing the genomes of 1000 actinobacteria strains.</title>
        <authorList>
            <person name="Klenk H.-P."/>
        </authorList>
    </citation>
    <scope>NUCLEOTIDE SEQUENCE [LARGE SCALE GENOMIC DNA]</scope>
    <source>
        <strain evidence="2 3">DSM 23889</strain>
    </source>
</reference>
<feature type="transmembrane region" description="Helical" evidence="1">
    <location>
        <begin position="6"/>
        <end position="27"/>
    </location>
</feature>
<keyword evidence="3" id="KW-1185">Reference proteome</keyword>
<dbReference type="AlphaFoldDB" id="A0A840XKA3"/>
<keyword evidence="1" id="KW-0812">Transmembrane</keyword>
<accession>A0A840XKA3</accession>
<name>A0A840XKA3_9MICO</name>
<proteinExistence type="predicted"/>
<gene>
    <name evidence="2" type="ORF">BJ959_002202</name>
</gene>
<protein>
    <submittedName>
        <fullName evidence="2">Uncharacterized protein</fullName>
    </submittedName>
</protein>
<dbReference type="RefSeq" id="WP_279535863.1">
    <property type="nucleotide sequence ID" value="NZ_BAAANZ010000003.1"/>
</dbReference>
<organism evidence="2 3">
    <name type="scientific">Microcella frigidaquae</name>
    <dbReference type="NCBI Taxonomy" id="424758"/>
    <lineage>
        <taxon>Bacteria</taxon>
        <taxon>Bacillati</taxon>
        <taxon>Actinomycetota</taxon>
        <taxon>Actinomycetes</taxon>
        <taxon>Micrococcales</taxon>
        <taxon>Microbacteriaceae</taxon>
        <taxon>Microcella</taxon>
    </lineage>
</organism>
<sequence>MSFGAIAPLLALGFAAVLVVGIAVRLVTAARTRTTRTDGER</sequence>
<dbReference type="EMBL" id="JACHBS010000001">
    <property type="protein sequence ID" value="MBB5618706.1"/>
    <property type="molecule type" value="Genomic_DNA"/>
</dbReference>
<evidence type="ECO:0000313" key="3">
    <source>
        <dbReference type="Proteomes" id="UP000552883"/>
    </source>
</evidence>